<dbReference type="VEuPathDB" id="MicrosporidiaDB:HERIO_1302"/>
<name>A0A1X0QAS3_9MICR</name>
<dbReference type="EMBL" id="LVKB01000061">
    <property type="protein sequence ID" value="ORD96793.1"/>
    <property type="molecule type" value="Genomic_DNA"/>
</dbReference>
<reference evidence="2 3" key="1">
    <citation type="journal article" date="2017" name="Environ. Microbiol.">
        <title>Decay of the glycolytic pathway and adaptation to intranuclear parasitism within Enterocytozoonidae microsporidia.</title>
        <authorList>
            <person name="Wiredu Boakye D."/>
            <person name="Jaroenlak P."/>
            <person name="Prachumwat A."/>
            <person name="Williams T.A."/>
            <person name="Bateman K.S."/>
            <person name="Itsathitphaisarn O."/>
            <person name="Sritunyalucksana K."/>
            <person name="Paszkiewicz K.H."/>
            <person name="Moore K.A."/>
            <person name="Stentiford G.D."/>
            <person name="Williams B.A."/>
        </authorList>
    </citation>
    <scope>NUCLEOTIDE SEQUENCE [LARGE SCALE GENOMIC DNA]</scope>
    <source>
        <strain evidence="2 3">GB1</strain>
    </source>
</reference>
<evidence type="ECO:0000256" key="1">
    <source>
        <dbReference type="SAM" id="MobiDB-lite"/>
    </source>
</evidence>
<evidence type="ECO:0000313" key="2">
    <source>
        <dbReference type="EMBL" id="ORD96793.1"/>
    </source>
</evidence>
<sequence>MSENNEDNQKQNQLEIISIKDRSDESDKIEIYSESNYLVGVFSNSCENLYENDHYSESIGSESTNYEDSDYRGCPCSHCFRRCHSPDYESLESSFYTDTRSSQFTNSDGSFDEKSKDQSSNFFFDKSNRLSSENDSKSNDSECTLLKPKPIIEIQSQTNSNVDNLTDLSDVSNCNCMYGCSNCCSEDLYMENEIDYYYDDIPFWSSKSDSSLYDINLSNLG</sequence>
<evidence type="ECO:0000313" key="3">
    <source>
        <dbReference type="Proteomes" id="UP000192356"/>
    </source>
</evidence>
<keyword evidence="3" id="KW-1185">Reference proteome</keyword>
<organism evidence="2 3">
    <name type="scientific">Hepatospora eriocheir</name>
    <dbReference type="NCBI Taxonomy" id="1081669"/>
    <lineage>
        <taxon>Eukaryota</taxon>
        <taxon>Fungi</taxon>
        <taxon>Fungi incertae sedis</taxon>
        <taxon>Microsporidia</taxon>
        <taxon>Hepatosporidae</taxon>
        <taxon>Hepatospora</taxon>
    </lineage>
</organism>
<proteinExistence type="predicted"/>
<dbReference type="VEuPathDB" id="MicrosporidiaDB:A0H76_2080"/>
<protein>
    <submittedName>
        <fullName evidence="2">Uncharacterized protein</fullName>
    </submittedName>
</protein>
<feature type="region of interest" description="Disordered" evidence="1">
    <location>
        <begin position="1"/>
        <end position="25"/>
    </location>
</feature>
<dbReference type="AlphaFoldDB" id="A0A1X0QAS3"/>
<accession>A0A1X0QAS3</accession>
<comment type="caution">
    <text evidence="2">The sequence shown here is derived from an EMBL/GenBank/DDBJ whole genome shotgun (WGS) entry which is preliminary data.</text>
</comment>
<gene>
    <name evidence="2" type="ORF">HERIO_1302</name>
</gene>
<dbReference type="Proteomes" id="UP000192356">
    <property type="component" value="Unassembled WGS sequence"/>
</dbReference>